<accession>A0A2P2Q7H3</accession>
<proteinExistence type="predicted"/>
<name>A0A2P2Q7H3_RHIMU</name>
<reference evidence="1" key="1">
    <citation type="submission" date="2018-02" db="EMBL/GenBank/DDBJ databases">
        <title>Rhizophora mucronata_Transcriptome.</title>
        <authorList>
            <person name="Meera S.P."/>
            <person name="Sreeshan A."/>
            <person name="Augustine A."/>
        </authorList>
    </citation>
    <scope>NUCLEOTIDE SEQUENCE</scope>
    <source>
        <tissue evidence="1">Leaf</tissue>
    </source>
</reference>
<dbReference type="AlphaFoldDB" id="A0A2P2Q7H3"/>
<dbReference type="EMBL" id="GGEC01082355">
    <property type="protein sequence ID" value="MBX62839.1"/>
    <property type="molecule type" value="Transcribed_RNA"/>
</dbReference>
<protein>
    <submittedName>
        <fullName evidence="1">Uncharacterized protein</fullName>
    </submittedName>
</protein>
<organism evidence="1">
    <name type="scientific">Rhizophora mucronata</name>
    <name type="common">Asiatic mangrove</name>
    <dbReference type="NCBI Taxonomy" id="61149"/>
    <lineage>
        <taxon>Eukaryota</taxon>
        <taxon>Viridiplantae</taxon>
        <taxon>Streptophyta</taxon>
        <taxon>Embryophyta</taxon>
        <taxon>Tracheophyta</taxon>
        <taxon>Spermatophyta</taxon>
        <taxon>Magnoliopsida</taxon>
        <taxon>eudicotyledons</taxon>
        <taxon>Gunneridae</taxon>
        <taxon>Pentapetalae</taxon>
        <taxon>rosids</taxon>
        <taxon>fabids</taxon>
        <taxon>Malpighiales</taxon>
        <taxon>Rhizophoraceae</taxon>
        <taxon>Rhizophora</taxon>
    </lineage>
</organism>
<sequence>MIMFITIKYSLFYVHPPEGFFGFIKNLKIYAHYKTESENLNNQWRCFGDLSQNQKELVGLERLKPSCIHNYCSLTYFIPHFPVIIIPV</sequence>
<evidence type="ECO:0000313" key="1">
    <source>
        <dbReference type="EMBL" id="MBX62839.1"/>
    </source>
</evidence>